<dbReference type="OrthoDB" id="9182727at2"/>
<dbReference type="AlphaFoldDB" id="A0A2W4CAM4"/>
<feature type="domain" description="PIN like" evidence="2">
    <location>
        <begin position="24"/>
        <end position="196"/>
    </location>
</feature>
<accession>A0A2W4CAM4</accession>
<protein>
    <recommendedName>
        <fullName evidence="2">PIN like domain-containing protein</fullName>
    </recommendedName>
</protein>
<dbReference type="Proteomes" id="UP000248925">
    <property type="component" value="Unassembled WGS sequence"/>
</dbReference>
<dbReference type="RefSeq" id="WP_111163600.1">
    <property type="nucleotide sequence ID" value="NZ_PCDP01000069.1"/>
</dbReference>
<dbReference type="Pfam" id="PF18476">
    <property type="entry name" value="PIN_8"/>
    <property type="match status" value="1"/>
</dbReference>
<evidence type="ECO:0000259" key="2">
    <source>
        <dbReference type="Pfam" id="PF18476"/>
    </source>
</evidence>
<proteinExistence type="predicted"/>
<keyword evidence="1" id="KW-0175">Coiled coil</keyword>
<dbReference type="EMBL" id="PCDP01000069">
    <property type="protein sequence ID" value="PZM08418.1"/>
    <property type="molecule type" value="Genomic_DNA"/>
</dbReference>
<gene>
    <name evidence="3" type="ORF">CPY51_28505</name>
</gene>
<feature type="coiled-coil region" evidence="1">
    <location>
        <begin position="75"/>
        <end position="102"/>
    </location>
</feature>
<evidence type="ECO:0000313" key="4">
    <source>
        <dbReference type="Proteomes" id="UP000248925"/>
    </source>
</evidence>
<keyword evidence="4" id="KW-1185">Reference proteome</keyword>
<reference evidence="3 4" key="1">
    <citation type="journal article" date="2018" name="Sci. Rep.">
        <title>Rhizobium tumorigenes sp. nov., a novel plant tumorigenic bacterium isolated from cane gall tumors on thornless blackberry.</title>
        <authorList>
            <person name="Kuzmanovi N."/>
            <person name="Smalla K."/>
            <person name="Gronow S."/>
            <person name="PuBawska J."/>
        </authorList>
    </citation>
    <scope>NUCLEOTIDE SEQUENCE [LARGE SCALE GENOMIC DNA]</scope>
    <source>
        <strain evidence="3 4">CCBAU 85046</strain>
    </source>
</reference>
<comment type="caution">
    <text evidence="3">The sequence shown here is derived from an EMBL/GenBank/DDBJ whole genome shotgun (WGS) entry which is preliminary data.</text>
</comment>
<organism evidence="3 4">
    <name type="scientific">Rhizobium tubonense</name>
    <dbReference type="NCBI Taxonomy" id="484088"/>
    <lineage>
        <taxon>Bacteria</taxon>
        <taxon>Pseudomonadati</taxon>
        <taxon>Pseudomonadota</taxon>
        <taxon>Alphaproteobacteria</taxon>
        <taxon>Hyphomicrobiales</taxon>
        <taxon>Rhizobiaceae</taxon>
        <taxon>Rhizobium/Agrobacterium group</taxon>
        <taxon>Rhizobium</taxon>
    </lineage>
</organism>
<sequence>MRLALHEYFRPSKEEFEALWAHALITFDASSLLNLYGYSAETKKDLVAAYENFAPRIVLPYQFALEYSRNRAKIISKQIANFQKAQKDLEELLKKHESRQEQPYLSSKSVKAVESILKELAQGKSRLEKSMAADEESDLLLSLFDGKIGPEPTPDQLSALYADGKKRFDKEVPPGFKDIKEKGEPDCYGDFIAWSQ</sequence>
<evidence type="ECO:0000313" key="3">
    <source>
        <dbReference type="EMBL" id="PZM08418.1"/>
    </source>
</evidence>
<name>A0A2W4CAM4_9HYPH</name>
<evidence type="ECO:0000256" key="1">
    <source>
        <dbReference type="SAM" id="Coils"/>
    </source>
</evidence>
<dbReference type="InterPro" id="IPR041578">
    <property type="entry name" value="PIN_8"/>
</dbReference>